<evidence type="ECO:0000256" key="14">
    <source>
        <dbReference type="ARBA" id="ARBA00045102"/>
    </source>
</evidence>
<dbReference type="CDD" id="cd23286">
    <property type="entry name" value="beta-trefoil_MIR_PMT7-like"/>
    <property type="match status" value="1"/>
</dbReference>
<feature type="transmembrane region" description="Helical" evidence="15">
    <location>
        <begin position="158"/>
        <end position="176"/>
    </location>
</feature>
<feature type="transmembrane region" description="Helical" evidence="15">
    <location>
        <begin position="188"/>
        <end position="216"/>
    </location>
</feature>
<dbReference type="GO" id="GO:0005789">
    <property type="term" value="C:endoplasmic reticulum membrane"/>
    <property type="evidence" value="ECO:0007669"/>
    <property type="project" value="UniProtKB-SubCell"/>
</dbReference>
<dbReference type="SMART" id="SM00472">
    <property type="entry name" value="MIR"/>
    <property type="match status" value="3"/>
</dbReference>
<dbReference type="UniPathway" id="UPA00378"/>
<keyword evidence="5 17" id="KW-0328">Glycosyltransferase</keyword>
<accession>A0A6C1DQF9</accession>
<comment type="subcellular location">
    <subcellularLocation>
        <location evidence="1">Endoplasmic reticulum membrane</location>
        <topology evidence="1">Multi-pass membrane protein</topology>
    </subcellularLocation>
</comment>
<feature type="transmembrane region" description="Helical" evidence="15">
    <location>
        <begin position="29"/>
        <end position="47"/>
    </location>
</feature>
<keyword evidence="18" id="KW-1185">Reference proteome</keyword>
<dbReference type="GO" id="GO:0004169">
    <property type="term" value="F:dolichyl-phosphate-mannose-protein mannosyltransferase activity"/>
    <property type="evidence" value="ECO:0007669"/>
    <property type="project" value="UniProtKB-EC"/>
</dbReference>
<comment type="similarity">
    <text evidence="3">Belongs to the glycosyltransferase 39 family.</text>
</comment>
<dbReference type="Pfam" id="PF02366">
    <property type="entry name" value="PMT"/>
    <property type="match status" value="1"/>
</dbReference>
<feature type="transmembrane region" description="Helical" evidence="15">
    <location>
        <begin position="104"/>
        <end position="123"/>
    </location>
</feature>
<feature type="domain" description="MIR" evidence="16">
    <location>
        <begin position="359"/>
        <end position="418"/>
    </location>
</feature>
<evidence type="ECO:0000256" key="3">
    <source>
        <dbReference type="ARBA" id="ARBA00007222"/>
    </source>
</evidence>
<keyword evidence="11 15" id="KW-0472">Membrane</keyword>
<evidence type="ECO:0000256" key="6">
    <source>
        <dbReference type="ARBA" id="ARBA00022679"/>
    </source>
</evidence>
<dbReference type="InterPro" id="IPR016093">
    <property type="entry name" value="MIR_motif"/>
</dbReference>
<evidence type="ECO:0000256" key="1">
    <source>
        <dbReference type="ARBA" id="ARBA00004477"/>
    </source>
</evidence>
<evidence type="ECO:0000256" key="5">
    <source>
        <dbReference type="ARBA" id="ARBA00022676"/>
    </source>
</evidence>
<proteinExistence type="inferred from homology"/>
<evidence type="ECO:0000256" key="15">
    <source>
        <dbReference type="SAM" id="Phobius"/>
    </source>
</evidence>
<feature type="domain" description="MIR" evidence="16">
    <location>
        <begin position="289"/>
        <end position="344"/>
    </location>
</feature>
<organism evidence="17 18">
    <name type="scientific">Saccharomyces pastorianus</name>
    <name type="common">Lager yeast</name>
    <name type="synonym">Saccharomyces cerevisiae x Saccharomyces eubayanus</name>
    <dbReference type="NCBI Taxonomy" id="27292"/>
    <lineage>
        <taxon>Eukaryota</taxon>
        <taxon>Fungi</taxon>
        <taxon>Dikarya</taxon>
        <taxon>Ascomycota</taxon>
        <taxon>Saccharomycotina</taxon>
        <taxon>Saccharomycetes</taxon>
        <taxon>Saccharomycetales</taxon>
        <taxon>Saccharomycetaceae</taxon>
        <taxon>Saccharomyces</taxon>
    </lineage>
</organism>
<dbReference type="InterPro" id="IPR036300">
    <property type="entry name" value="MIR_dom_sf"/>
</dbReference>
<evidence type="ECO:0000256" key="4">
    <source>
        <dbReference type="ARBA" id="ARBA00012839"/>
    </source>
</evidence>
<dbReference type="PANTHER" id="PTHR10050:SF46">
    <property type="entry name" value="PROTEIN O-MANNOSYL-TRANSFERASE 2"/>
    <property type="match status" value="1"/>
</dbReference>
<evidence type="ECO:0000256" key="7">
    <source>
        <dbReference type="ARBA" id="ARBA00022692"/>
    </source>
</evidence>
<sequence length="671" mass="78745">MKDLRLQGPYRKYIPYNIFQQCGIGHLNTLDYIFAFLIVITNFTLIWKSHSSSFWNRPWDNNSEQELSQLIQFYLDKAFYIHELPPFTIQFYSIIRRLKIAENLRYVSLFLNSSTLGFLFLITRRINCSRLISATGLLILSNWETFRNEGTIISFDSLEWCLFSVVIYSFISISIAKLGTTNWFANVITLSISLGLAISSKFIGIVTWAFVILSFVRQFDRLISDVKVTTIQIIKFVILCLLFVLIIPGSIFIISYSNLLSNFKTDTPQFSKYMSTYFKSYLRGPQVQPSRLYYGSTITLRHLDSMVGYLASHDISYPSDVDEQLVALSFEEFAADNEWLIEHPTLNLNFSEVYHADQLIPVEFGQSIKLRHKSTGKLLRASTAKPPISEQDYDFQISCTKDSNYEGGMDERWDVLLIKDEINNDKKDNAYDKYIKPLQSEIRFYNNGQRCGLLGHDLRLPEWGRFEQEVLCMEYPVIPRTTFLIDSVQLPVDFQVPMIEYYIGKISSSAEFNHTLSWSQFLYLFKEYIFKQYKYNYYIKYGKNKVTFEDAFAVEKWPITLDTDSPVWFNFAWYGSLLSMIIFMCVQCKRMISWNPWTTAEPSFSIKWEVYNEFGWECIVGWFLHFYIFTMSPHFNLGKKLYFQSFFFSVLCLLESLDFLAKQLVERFSPL</sequence>
<evidence type="ECO:0000259" key="16">
    <source>
        <dbReference type="PROSITE" id="PS50919"/>
    </source>
</evidence>
<comment type="catalytic activity">
    <reaction evidence="14">
        <text>a di-trans,poly-cis-dolichyl beta-D-mannosyl phosphate + L-seryl-[protein] = 3-O-(alpha-D-mannosyl)-L-seryl-[protein] + a di-trans,poly-cis-dolichyl phosphate + H(+)</text>
        <dbReference type="Rhea" id="RHEA:17377"/>
        <dbReference type="Rhea" id="RHEA-COMP:9863"/>
        <dbReference type="Rhea" id="RHEA-COMP:13546"/>
        <dbReference type="Rhea" id="RHEA-COMP:19498"/>
        <dbReference type="Rhea" id="RHEA-COMP:19501"/>
        <dbReference type="ChEBI" id="CHEBI:15378"/>
        <dbReference type="ChEBI" id="CHEBI:29999"/>
        <dbReference type="ChEBI" id="CHEBI:57683"/>
        <dbReference type="ChEBI" id="CHEBI:58211"/>
        <dbReference type="ChEBI" id="CHEBI:137321"/>
        <dbReference type="EC" id="2.4.1.109"/>
    </reaction>
</comment>
<dbReference type="InterPro" id="IPR003342">
    <property type="entry name" value="ArnT-like_N"/>
</dbReference>
<comment type="pathway">
    <text evidence="2">Protein modification; protein glycosylation.</text>
</comment>
<evidence type="ECO:0000256" key="10">
    <source>
        <dbReference type="ARBA" id="ARBA00022989"/>
    </source>
</evidence>
<dbReference type="InterPro" id="IPR027005">
    <property type="entry name" value="PMT-like"/>
</dbReference>
<dbReference type="SUPFAM" id="SSF82109">
    <property type="entry name" value="MIR domain"/>
    <property type="match status" value="1"/>
</dbReference>
<evidence type="ECO:0000256" key="12">
    <source>
        <dbReference type="ARBA" id="ARBA00023180"/>
    </source>
</evidence>
<dbReference type="EC" id="2.4.1.109" evidence="4"/>
<keyword evidence="10 15" id="KW-1133">Transmembrane helix</keyword>
<reference evidence="17 18" key="1">
    <citation type="journal article" date="2019" name="BMC Genomics">
        <title>Chromosome level assembly and comparative genome analysis confirm lager-brewing yeasts originated from a single hybridization.</title>
        <authorList>
            <person name="Salazar A.N."/>
            <person name="Gorter de Vries A.R."/>
            <person name="van den Broek M."/>
            <person name="Brouwers N."/>
            <person name="de la Torre Cortes P."/>
            <person name="Kuijpers N.G.A."/>
            <person name="Daran J.G."/>
            <person name="Abeel T."/>
        </authorList>
    </citation>
    <scope>NUCLEOTIDE SEQUENCE [LARGE SCALE GENOMIC DNA]</scope>
    <source>
        <strain evidence="17 18">CBS 1483</strain>
    </source>
</reference>
<feature type="transmembrane region" description="Helical" evidence="15">
    <location>
        <begin position="236"/>
        <end position="256"/>
    </location>
</feature>
<evidence type="ECO:0000256" key="2">
    <source>
        <dbReference type="ARBA" id="ARBA00004922"/>
    </source>
</evidence>
<keyword evidence="9" id="KW-0256">Endoplasmic reticulum</keyword>
<name>A0A6C1DQF9_SACPS</name>
<evidence type="ECO:0000256" key="13">
    <source>
        <dbReference type="ARBA" id="ARBA00045085"/>
    </source>
</evidence>
<keyword evidence="12" id="KW-0325">Glycoprotein</keyword>
<dbReference type="PROSITE" id="PS50919">
    <property type="entry name" value="MIR"/>
    <property type="match status" value="2"/>
</dbReference>
<gene>
    <name evidence="17" type="primary">PMT7_1</name>
    <name evidence="17" type="ORF">GRS66_001038</name>
</gene>
<dbReference type="PANTHER" id="PTHR10050">
    <property type="entry name" value="DOLICHYL-PHOSPHATE-MANNOSE--PROTEIN MANNOSYLTRANSFERASE"/>
    <property type="match status" value="1"/>
</dbReference>
<keyword evidence="6 17" id="KW-0808">Transferase</keyword>
<dbReference type="Pfam" id="PF02815">
    <property type="entry name" value="MIR"/>
    <property type="match status" value="1"/>
</dbReference>
<evidence type="ECO:0000256" key="11">
    <source>
        <dbReference type="ARBA" id="ARBA00023136"/>
    </source>
</evidence>
<keyword evidence="8" id="KW-0677">Repeat</keyword>
<protein>
    <recommendedName>
        <fullName evidence="4">dolichyl-phosphate-mannose--protein mannosyltransferase</fullName>
        <ecNumber evidence="4">2.4.1.109</ecNumber>
    </recommendedName>
</protein>
<dbReference type="EMBL" id="CP048985">
    <property type="protein sequence ID" value="QID78813.1"/>
    <property type="molecule type" value="Genomic_DNA"/>
</dbReference>
<evidence type="ECO:0000313" key="18">
    <source>
        <dbReference type="Proteomes" id="UP000501346"/>
    </source>
</evidence>
<evidence type="ECO:0000256" key="8">
    <source>
        <dbReference type="ARBA" id="ARBA00022737"/>
    </source>
</evidence>
<dbReference type="Proteomes" id="UP000501346">
    <property type="component" value="Chromosome ScIV"/>
</dbReference>
<evidence type="ECO:0000313" key="17">
    <source>
        <dbReference type="EMBL" id="QID78813.1"/>
    </source>
</evidence>
<dbReference type="OrthoDB" id="292747at2759"/>
<dbReference type="AlphaFoldDB" id="A0A6C1DQF9"/>
<evidence type="ECO:0000256" key="9">
    <source>
        <dbReference type="ARBA" id="ARBA00022824"/>
    </source>
</evidence>
<keyword evidence="7 15" id="KW-0812">Transmembrane</keyword>
<dbReference type="Gene3D" id="2.80.10.50">
    <property type="match status" value="1"/>
</dbReference>
<comment type="catalytic activity">
    <reaction evidence="13">
        <text>a di-trans,poly-cis-dolichyl beta-D-mannosyl phosphate + L-threonyl-[protein] = 3-O-(alpha-D-mannosyl)-L-threonyl-[protein] + a di-trans,poly-cis-dolichyl phosphate + H(+)</text>
        <dbReference type="Rhea" id="RHEA:53396"/>
        <dbReference type="Rhea" id="RHEA-COMP:11060"/>
        <dbReference type="Rhea" id="RHEA-COMP:13547"/>
        <dbReference type="Rhea" id="RHEA-COMP:19498"/>
        <dbReference type="Rhea" id="RHEA-COMP:19501"/>
        <dbReference type="ChEBI" id="CHEBI:15378"/>
        <dbReference type="ChEBI" id="CHEBI:30013"/>
        <dbReference type="ChEBI" id="CHEBI:57683"/>
        <dbReference type="ChEBI" id="CHEBI:58211"/>
        <dbReference type="ChEBI" id="CHEBI:137323"/>
        <dbReference type="EC" id="2.4.1.109"/>
    </reaction>
</comment>